<sequence>MAASGSSHLERLPTVVVQPIALLLLPEDRAQLAAVSKAMRNHLKAIVFENVRFIGNQDHLLEQLRTFIPKTKALGAMKNSFVRSARIVLSADVSARDIMSWGNSFDFIEPRKDEAPLTSAILRALDTMDSLQSPSLDVYGLAYDEQKKMGTLIPLRAKFKLKSLRVRASRDLTHIFPKHYGTIETEQPTRSTNLATIDAVAVYFQSSRTWSLLKFRPTTTAIAAWSGPRLIYNSQVVLEKHCYKLPTTFSTQNKQFTDFIKSLEKFPNLRRVAFTMRRCRFAPGFLEPAVGHIRRRVPDWEWKGFFEGHINKVAQKYPQLTDVCIFVEFPRAYKGIRMTDGRMVVDDVKMGACDGPLTFPFWLVV</sequence>
<proteinExistence type="predicted"/>
<dbReference type="Proteomes" id="UP001148629">
    <property type="component" value="Unassembled WGS sequence"/>
</dbReference>
<evidence type="ECO:0000313" key="2">
    <source>
        <dbReference type="Proteomes" id="UP001148629"/>
    </source>
</evidence>
<keyword evidence="2" id="KW-1185">Reference proteome</keyword>
<gene>
    <name evidence="1" type="ORF">NM208_g5854</name>
</gene>
<dbReference type="EMBL" id="JANRMS010000512">
    <property type="protein sequence ID" value="KAJ3538577.1"/>
    <property type="molecule type" value="Genomic_DNA"/>
</dbReference>
<comment type="caution">
    <text evidence="1">The sequence shown here is derived from an EMBL/GenBank/DDBJ whole genome shotgun (WGS) entry which is preliminary data.</text>
</comment>
<accession>A0ACC1SFC7</accession>
<protein>
    <submittedName>
        <fullName evidence="1">Uncharacterized protein</fullName>
    </submittedName>
</protein>
<evidence type="ECO:0000313" key="1">
    <source>
        <dbReference type="EMBL" id="KAJ3538577.1"/>
    </source>
</evidence>
<name>A0ACC1SFC7_9HYPO</name>
<reference evidence="1" key="1">
    <citation type="submission" date="2022-08" db="EMBL/GenBank/DDBJ databases">
        <title>Genome Sequence of Fusarium decemcellulare.</title>
        <authorList>
            <person name="Buettner E."/>
        </authorList>
    </citation>
    <scope>NUCLEOTIDE SEQUENCE</scope>
    <source>
        <strain evidence="1">Babe19</strain>
    </source>
</reference>
<organism evidence="1 2">
    <name type="scientific">Fusarium decemcellulare</name>
    <dbReference type="NCBI Taxonomy" id="57161"/>
    <lineage>
        <taxon>Eukaryota</taxon>
        <taxon>Fungi</taxon>
        <taxon>Dikarya</taxon>
        <taxon>Ascomycota</taxon>
        <taxon>Pezizomycotina</taxon>
        <taxon>Sordariomycetes</taxon>
        <taxon>Hypocreomycetidae</taxon>
        <taxon>Hypocreales</taxon>
        <taxon>Nectriaceae</taxon>
        <taxon>Fusarium</taxon>
        <taxon>Fusarium decemcellulare species complex</taxon>
    </lineage>
</organism>